<dbReference type="Proteomes" id="UP000236655">
    <property type="component" value="Chromosome"/>
</dbReference>
<dbReference type="PRINTS" id="PR00139">
    <property type="entry name" value="ASNGLNASE"/>
</dbReference>
<dbReference type="EMBL" id="CP024847">
    <property type="protein sequence ID" value="AUR51411.1"/>
    <property type="molecule type" value="Genomic_DNA"/>
</dbReference>
<evidence type="ECO:0000313" key="10">
    <source>
        <dbReference type="EMBL" id="AUR51411.1"/>
    </source>
</evidence>
<dbReference type="CDD" id="cd08963">
    <property type="entry name" value="L-asparaginase_I"/>
    <property type="match status" value="1"/>
</dbReference>
<feature type="domain" description="L-asparaginase N-terminal" evidence="8">
    <location>
        <begin position="3"/>
        <end position="187"/>
    </location>
</feature>
<dbReference type="InterPro" id="IPR006034">
    <property type="entry name" value="Asparaginase/glutaminase-like"/>
</dbReference>
<dbReference type="GO" id="GO:0009066">
    <property type="term" value="P:aspartate family amino acid metabolic process"/>
    <property type="evidence" value="ECO:0007669"/>
    <property type="project" value="UniProtKB-ARBA"/>
</dbReference>
<evidence type="ECO:0000256" key="2">
    <source>
        <dbReference type="ARBA" id="ARBA00012920"/>
    </source>
</evidence>
<evidence type="ECO:0000256" key="4">
    <source>
        <dbReference type="PIRSR" id="PIRSR001220-1"/>
    </source>
</evidence>
<dbReference type="Pfam" id="PF00710">
    <property type="entry name" value="Asparaginase"/>
    <property type="match status" value="1"/>
</dbReference>
<dbReference type="InterPro" id="IPR041725">
    <property type="entry name" value="L-asparaginase_I"/>
</dbReference>
<dbReference type="InterPro" id="IPR040919">
    <property type="entry name" value="Asparaginase_C"/>
</dbReference>
<dbReference type="OrthoDB" id="9788068at2"/>
<dbReference type="Gene3D" id="3.40.50.1170">
    <property type="entry name" value="L-asparaginase, N-terminal domain"/>
    <property type="match status" value="1"/>
</dbReference>
<comment type="similarity">
    <text evidence="1">Belongs to the asparaginase 1 family.</text>
</comment>
<dbReference type="GO" id="GO:0004067">
    <property type="term" value="F:asparaginase activity"/>
    <property type="evidence" value="ECO:0007669"/>
    <property type="project" value="UniProtKB-UniRule"/>
</dbReference>
<evidence type="ECO:0000256" key="3">
    <source>
        <dbReference type="ARBA" id="ARBA00022801"/>
    </source>
</evidence>
<dbReference type="InterPro" id="IPR037152">
    <property type="entry name" value="L-asparaginase_N_sf"/>
</dbReference>
<name>A0A2I7N4Q7_9NEIS</name>
<dbReference type="SMART" id="SM00870">
    <property type="entry name" value="Asparaginase"/>
    <property type="match status" value="1"/>
</dbReference>
<accession>A0A2I7N4Q7</accession>
<organism evidence="10 11">
    <name type="scientific">Aquella oligotrophica</name>
    <dbReference type="NCBI Taxonomy" id="2067065"/>
    <lineage>
        <taxon>Bacteria</taxon>
        <taxon>Pseudomonadati</taxon>
        <taxon>Pseudomonadota</taxon>
        <taxon>Betaproteobacteria</taxon>
        <taxon>Neisseriales</taxon>
        <taxon>Neisseriaceae</taxon>
        <taxon>Aquella</taxon>
    </lineage>
</organism>
<evidence type="ECO:0000313" key="11">
    <source>
        <dbReference type="Proteomes" id="UP000236655"/>
    </source>
</evidence>
<feature type="binding site" evidence="5">
    <location>
        <position position="55"/>
    </location>
    <ligand>
        <name>substrate</name>
    </ligand>
</feature>
<dbReference type="PIRSF" id="PIRSF001220">
    <property type="entry name" value="L-ASNase_gatD"/>
    <property type="match status" value="1"/>
</dbReference>
<feature type="active site" evidence="6">
    <location>
        <position position="12"/>
    </location>
</feature>
<dbReference type="InterPro" id="IPR027473">
    <property type="entry name" value="L-asparaginase_C"/>
</dbReference>
<dbReference type="RefSeq" id="WP_102950711.1">
    <property type="nucleotide sequence ID" value="NZ_CP024847.1"/>
</dbReference>
<feature type="active site" description="O-isoaspartyl threonine intermediate" evidence="4">
    <location>
        <position position="12"/>
    </location>
</feature>
<evidence type="ECO:0000256" key="5">
    <source>
        <dbReference type="PIRSR" id="PIRSR001220-2"/>
    </source>
</evidence>
<reference evidence="11" key="1">
    <citation type="submission" date="2017-11" db="EMBL/GenBank/DDBJ databases">
        <authorList>
            <person name="Chan K.G."/>
            <person name="Lee L.S."/>
        </authorList>
    </citation>
    <scope>NUCLEOTIDE SEQUENCE [LARGE SCALE GENOMIC DNA]</scope>
    <source>
        <strain evidence="11">DSM 100970</strain>
    </source>
</reference>
<dbReference type="InterPro" id="IPR020827">
    <property type="entry name" value="Asparaginase/glutaminase_AS1"/>
</dbReference>
<dbReference type="KEGG" id="nba:CUN60_03560"/>
<evidence type="ECO:0000256" key="6">
    <source>
        <dbReference type="PROSITE-ProRule" id="PRU10099"/>
    </source>
</evidence>
<sequence>MKKILILYTGGTIGMDYTDDGLKPVNGLFKSQIDTLDPVSNIKVDLIEYEQLIDSSDVRLEHWQRMIADISSNYEKYDGFIVIHGTDTMAYTASVLAFALRGLDKPVVLTGSQLPLVHRRSDGWNNLIDAVFAACRDDLNEVAIAFNHKLLRGCRAQKVSTYRFFGFDSVDEEPLAEFGIHINWFTRRWLKATRFSFAPVMPKAAKILDLSMRPGFTTDFIADTLMNTELDAVVLQTYGSGNIPIHNQKLVTALKEAVARGVIIVNITQVIEGRVSNDYASSCLHDLGIVSGCDMTIEAALAKLLVLLSSNMSKESIKVALSENLVGELTEN</sequence>
<evidence type="ECO:0000259" key="8">
    <source>
        <dbReference type="Pfam" id="PF00710"/>
    </source>
</evidence>
<gene>
    <name evidence="10" type="ORF">CUN60_03560</name>
</gene>
<dbReference type="PIRSF" id="PIRSF500176">
    <property type="entry name" value="L_ASNase"/>
    <property type="match status" value="1"/>
</dbReference>
<keyword evidence="3" id="KW-0378">Hydrolase</keyword>
<dbReference type="Gene3D" id="3.40.50.40">
    <property type="match status" value="1"/>
</dbReference>
<dbReference type="FunFam" id="3.40.50.40:FF:000001">
    <property type="entry name" value="L-asparaginase 1"/>
    <property type="match status" value="1"/>
</dbReference>
<dbReference type="InterPro" id="IPR027474">
    <property type="entry name" value="L-asparaginase_N"/>
</dbReference>
<dbReference type="PROSITE" id="PS51732">
    <property type="entry name" value="ASN_GLN_ASE_3"/>
    <property type="match status" value="1"/>
</dbReference>
<dbReference type="AlphaFoldDB" id="A0A2I7N4Q7"/>
<dbReference type="PANTHER" id="PTHR11707:SF28">
    <property type="entry name" value="60 KDA LYSOPHOSPHOLIPASE"/>
    <property type="match status" value="1"/>
</dbReference>
<keyword evidence="11" id="KW-1185">Reference proteome</keyword>
<dbReference type="InterPro" id="IPR036152">
    <property type="entry name" value="Asp/glu_Ase-like_sf"/>
</dbReference>
<feature type="active site" evidence="7">
    <location>
        <position position="86"/>
    </location>
</feature>
<evidence type="ECO:0000256" key="7">
    <source>
        <dbReference type="PROSITE-ProRule" id="PRU10100"/>
    </source>
</evidence>
<dbReference type="PROSITE" id="PS00917">
    <property type="entry name" value="ASN_GLN_ASE_2"/>
    <property type="match status" value="1"/>
</dbReference>
<dbReference type="SUPFAM" id="SSF53774">
    <property type="entry name" value="Glutaminase/Asparaginase"/>
    <property type="match status" value="1"/>
</dbReference>
<dbReference type="Pfam" id="PF17763">
    <property type="entry name" value="Asparaginase_C"/>
    <property type="match status" value="1"/>
</dbReference>
<dbReference type="PANTHER" id="PTHR11707">
    <property type="entry name" value="L-ASPARAGINASE"/>
    <property type="match status" value="1"/>
</dbReference>
<dbReference type="EC" id="3.5.1.1" evidence="2"/>
<dbReference type="PROSITE" id="PS00144">
    <property type="entry name" value="ASN_GLN_ASE_1"/>
    <property type="match status" value="1"/>
</dbReference>
<feature type="domain" description="Asparaginase/glutaminase C-terminal" evidence="9">
    <location>
        <begin position="211"/>
        <end position="318"/>
    </location>
</feature>
<feature type="binding site" evidence="5">
    <location>
        <begin position="86"/>
        <end position="87"/>
    </location>
    <ligand>
        <name>substrate</name>
    </ligand>
</feature>
<protein>
    <recommendedName>
        <fullName evidence="2">asparaginase</fullName>
        <ecNumber evidence="2">3.5.1.1</ecNumber>
    </recommendedName>
</protein>
<dbReference type="FunFam" id="3.40.50.1170:FF:000001">
    <property type="entry name" value="L-asparaginase 2"/>
    <property type="match status" value="1"/>
</dbReference>
<evidence type="ECO:0000256" key="1">
    <source>
        <dbReference type="ARBA" id="ARBA00010518"/>
    </source>
</evidence>
<proteinExistence type="inferred from homology"/>
<evidence type="ECO:0000259" key="9">
    <source>
        <dbReference type="Pfam" id="PF17763"/>
    </source>
</evidence>
<dbReference type="InterPro" id="IPR027475">
    <property type="entry name" value="Asparaginase/glutaminase_AS2"/>
</dbReference>
<dbReference type="SFLD" id="SFLDS00057">
    <property type="entry name" value="Glutaminase/Asparaginase"/>
    <property type="match status" value="1"/>
</dbReference>